<comment type="caution">
    <text evidence="2">The sequence shown here is derived from an EMBL/GenBank/DDBJ whole genome shotgun (WGS) entry which is preliminary data.</text>
</comment>
<dbReference type="EMBL" id="SHNO01000001">
    <property type="protein sequence ID" value="MCX2976842.1"/>
    <property type="molecule type" value="Genomic_DNA"/>
</dbReference>
<dbReference type="Pfam" id="PF11288">
    <property type="entry name" value="DUF3089"/>
    <property type="match status" value="1"/>
</dbReference>
<evidence type="ECO:0000313" key="3">
    <source>
        <dbReference type="Proteomes" id="UP001143304"/>
    </source>
</evidence>
<keyword evidence="3" id="KW-1185">Reference proteome</keyword>
<dbReference type="SUPFAM" id="SSF53474">
    <property type="entry name" value="alpha/beta-Hydrolases"/>
    <property type="match status" value="1"/>
</dbReference>
<reference evidence="2" key="1">
    <citation type="submission" date="2019-02" db="EMBL/GenBank/DDBJ databases">
        <authorList>
            <person name="Li S.-H."/>
        </authorList>
    </citation>
    <scope>NUCLEOTIDE SEQUENCE</scope>
    <source>
        <strain evidence="2">IMCC11814</strain>
    </source>
</reference>
<feature type="signal peptide" evidence="1">
    <location>
        <begin position="1"/>
        <end position="17"/>
    </location>
</feature>
<protein>
    <submittedName>
        <fullName evidence="2">DUF3089 domain-containing protein</fullName>
    </submittedName>
</protein>
<evidence type="ECO:0000256" key="1">
    <source>
        <dbReference type="SAM" id="SignalP"/>
    </source>
</evidence>
<organism evidence="2 3">
    <name type="scientific">Candidatus Marimicrobium litorale</name>
    <dbReference type="NCBI Taxonomy" id="2518991"/>
    <lineage>
        <taxon>Bacteria</taxon>
        <taxon>Pseudomonadati</taxon>
        <taxon>Pseudomonadota</taxon>
        <taxon>Gammaproteobacteria</taxon>
        <taxon>Cellvibrionales</taxon>
        <taxon>Halieaceae</taxon>
        <taxon>Marimicrobium</taxon>
    </lineage>
</organism>
<evidence type="ECO:0000313" key="2">
    <source>
        <dbReference type="EMBL" id="MCX2976842.1"/>
    </source>
</evidence>
<name>A0ABT3T3J3_9GAMM</name>
<dbReference type="PROSITE" id="PS51257">
    <property type="entry name" value="PROKAR_LIPOPROTEIN"/>
    <property type="match status" value="1"/>
</dbReference>
<gene>
    <name evidence="2" type="ORF">EYC82_05695</name>
</gene>
<dbReference type="InterPro" id="IPR029058">
    <property type="entry name" value="AB_hydrolase_fold"/>
</dbReference>
<dbReference type="InterPro" id="IPR021440">
    <property type="entry name" value="DUF3089"/>
</dbReference>
<feature type="chain" id="PRO_5047411943" evidence="1">
    <location>
        <begin position="18"/>
        <end position="405"/>
    </location>
</feature>
<dbReference type="RefSeq" id="WP_279248581.1">
    <property type="nucleotide sequence ID" value="NZ_SHNO01000001.1"/>
</dbReference>
<accession>A0ABT3T3J3</accession>
<keyword evidence="1" id="KW-0732">Signal</keyword>
<dbReference type="Proteomes" id="UP001143304">
    <property type="component" value="Unassembled WGS sequence"/>
</dbReference>
<proteinExistence type="predicted"/>
<sequence>MDRILIGSFLILSVLLAACSDSDDNEQRVDQAPSNPYAGFSSALYGDTANWLCHPALSDSDNVCASNLDTTRVFADGSTEIELHNRTANPEVDCFYVYPTVSGDPDTNSDLEQGPEEIFTTLNQAARYSRFCRMFAPVYRQATLAAIVDGTFAEAGAVAYADVLDSFKHYMGNENNGRGVILIGHSQGAGHLRRLVADTVERDEYLLKHLISAHLIGSAVRTPEGADIGGDFQQVSVCRMADQTGCVINYSIYRESDPELTAGLAVFGTPSNGLTAVCTNPAALAGGQASFRNYFPAGGLPGVIGSLIAERVDGPYADPASAPPITTPFYSMPDFISGRCILDENGISYLQATANGDASDPRADDFNGEFTIFPGWGLHLVDITLLMGDLVELGSAQSTAWLQDQ</sequence>